<comment type="similarity">
    <text evidence="1">Belongs to the N-acylglucosamine 2-epimerase family.</text>
</comment>
<dbReference type="GO" id="GO:0016853">
    <property type="term" value="F:isomerase activity"/>
    <property type="evidence" value="ECO:0007669"/>
    <property type="project" value="UniProtKB-KW"/>
</dbReference>
<dbReference type="InterPro" id="IPR008928">
    <property type="entry name" value="6-hairpin_glycosidase_sf"/>
</dbReference>
<dbReference type="AlphaFoldDB" id="A0ABD6AD37"/>
<gene>
    <name evidence="3" type="ORF">ACFQPE_15925</name>
</gene>
<dbReference type="InterPro" id="IPR012341">
    <property type="entry name" value="6hp_glycosidase-like_sf"/>
</dbReference>
<dbReference type="InterPro" id="IPR010819">
    <property type="entry name" value="AGE/CE"/>
</dbReference>
<keyword evidence="4" id="KW-1185">Reference proteome</keyword>
<organism evidence="3 4">
    <name type="scientific">Halomarina halobia</name>
    <dbReference type="NCBI Taxonomy" id="3033386"/>
    <lineage>
        <taxon>Archaea</taxon>
        <taxon>Methanobacteriati</taxon>
        <taxon>Methanobacteriota</taxon>
        <taxon>Stenosarchaea group</taxon>
        <taxon>Halobacteria</taxon>
        <taxon>Halobacteriales</taxon>
        <taxon>Natronomonadaceae</taxon>
        <taxon>Halomarina</taxon>
    </lineage>
</organism>
<dbReference type="GeneID" id="79317557"/>
<dbReference type="Proteomes" id="UP001596547">
    <property type="component" value="Unassembled WGS sequence"/>
</dbReference>
<dbReference type="PANTHER" id="PTHR15108">
    <property type="entry name" value="N-ACYLGLUCOSAMINE-2-EPIMERASE"/>
    <property type="match status" value="1"/>
</dbReference>
<dbReference type="Pfam" id="PF07221">
    <property type="entry name" value="GlcNAc_2-epim"/>
    <property type="match status" value="1"/>
</dbReference>
<comment type="caution">
    <text evidence="3">The sequence shown here is derived from an EMBL/GenBank/DDBJ whole genome shotgun (WGS) entry which is preliminary data.</text>
</comment>
<name>A0ABD6AD37_9EURY</name>
<sequence length="398" mass="45842">MSQHTHRDPSRLRDRLVRVLNHYYPDCIDTRFGGYVAQLDERDGHVYDGLTKHLVATCRAIHNFSVGIKRDGPTYCRATAEHGLHFLRHVHWDETHEGYNWILAGREPRERTRYCYGHAFAVLAAATAVDVGLPSARKELERATSVLDDRFYEPAHGLYADVADPEWEELGAYRGQNANMHACEAMLAAYEATGEKQYLNRAAEIADALVCENTDNGCLWEHFDETWTPDYEYNWKDPDHQFRPWGYQPGHHVEWTKLLLHLHDHRPQDWLVETATDLFETAVETGWDDEYGGFYYTVDREDEPVSSDKYGWAVAEGIGAAARLAVHDRSYLDWYDRLWTYADRVLVNPRNGNWYESVSREGELPDQTHDVAVEPGYHPISNICTAIDVFEANPGLLE</sequence>
<dbReference type="EMBL" id="JBHTBF010000003">
    <property type="protein sequence ID" value="MFC7318270.1"/>
    <property type="molecule type" value="Genomic_DNA"/>
</dbReference>
<dbReference type="SUPFAM" id="SSF48208">
    <property type="entry name" value="Six-hairpin glycosidases"/>
    <property type="match status" value="1"/>
</dbReference>
<evidence type="ECO:0000256" key="2">
    <source>
        <dbReference type="ARBA" id="ARBA00023235"/>
    </source>
</evidence>
<reference evidence="3 4" key="1">
    <citation type="journal article" date="2019" name="Int. J. Syst. Evol. Microbiol.">
        <title>The Global Catalogue of Microorganisms (GCM) 10K type strain sequencing project: providing services to taxonomists for standard genome sequencing and annotation.</title>
        <authorList>
            <consortium name="The Broad Institute Genomics Platform"/>
            <consortium name="The Broad Institute Genome Sequencing Center for Infectious Disease"/>
            <person name="Wu L."/>
            <person name="Ma J."/>
        </authorList>
    </citation>
    <scope>NUCLEOTIDE SEQUENCE [LARGE SCALE GENOMIC DNA]</scope>
    <source>
        <strain evidence="3 4">PSR21</strain>
    </source>
</reference>
<accession>A0ABD6AD37</accession>
<evidence type="ECO:0000256" key="1">
    <source>
        <dbReference type="ARBA" id="ARBA00008558"/>
    </source>
</evidence>
<evidence type="ECO:0000313" key="3">
    <source>
        <dbReference type="EMBL" id="MFC7318270.1"/>
    </source>
</evidence>
<keyword evidence="2" id="KW-0413">Isomerase</keyword>
<evidence type="ECO:0000313" key="4">
    <source>
        <dbReference type="Proteomes" id="UP001596547"/>
    </source>
</evidence>
<dbReference type="RefSeq" id="WP_276305939.1">
    <property type="nucleotide sequence ID" value="NZ_CP119993.1"/>
</dbReference>
<dbReference type="Gene3D" id="1.50.10.10">
    <property type="match status" value="1"/>
</dbReference>
<proteinExistence type="inferred from homology"/>
<protein>
    <submittedName>
        <fullName evidence="3">AGE family epimerase/isomerase</fullName>
    </submittedName>
</protein>